<dbReference type="Proteomes" id="UP000019402">
    <property type="component" value="Unassembled WGS sequence"/>
</dbReference>
<evidence type="ECO:0000313" key="2">
    <source>
        <dbReference type="EMBL" id="GAF05231.1"/>
    </source>
</evidence>
<feature type="transmembrane region" description="Helical" evidence="1">
    <location>
        <begin position="81"/>
        <end position="98"/>
    </location>
</feature>
<evidence type="ECO:0000313" key="3">
    <source>
        <dbReference type="Proteomes" id="UP000019402"/>
    </source>
</evidence>
<evidence type="ECO:0000256" key="1">
    <source>
        <dbReference type="SAM" id="Phobius"/>
    </source>
</evidence>
<dbReference type="STRING" id="869213.GCA_000517085_03851"/>
<proteinExistence type="predicted"/>
<feature type="transmembrane region" description="Helical" evidence="1">
    <location>
        <begin position="20"/>
        <end position="39"/>
    </location>
</feature>
<sequence>MEPRRSSTMGTEILVIMKIVKILTGVVFLLLLMQGFSYLNLMVSDKYETQPEGLTELTPEVKEQAANRATEIQEKKGRVKIYSLILLSVLVCLIIVWSKNTTKEEKPIIKESKE</sequence>
<organism evidence="2 3">
    <name type="scientific">Saccharicrinis fermentans DSM 9555 = JCM 21142</name>
    <dbReference type="NCBI Taxonomy" id="869213"/>
    <lineage>
        <taxon>Bacteria</taxon>
        <taxon>Pseudomonadati</taxon>
        <taxon>Bacteroidota</taxon>
        <taxon>Bacteroidia</taxon>
        <taxon>Marinilabiliales</taxon>
        <taxon>Marinilabiliaceae</taxon>
        <taxon>Saccharicrinis</taxon>
    </lineage>
</organism>
<protein>
    <submittedName>
        <fullName evidence="2">Uncharacterized protein</fullName>
    </submittedName>
</protein>
<name>W7YL30_9BACT</name>
<keyword evidence="3" id="KW-1185">Reference proteome</keyword>
<gene>
    <name evidence="2" type="ORF">JCM21142_93958</name>
</gene>
<reference evidence="2 3" key="1">
    <citation type="journal article" date="2014" name="Genome Announc.">
        <title>Draft Genome Sequence of Cytophaga fermentans JCM 21142T, a Facultative Anaerobe Isolated from Marine Mud.</title>
        <authorList>
            <person name="Starns D."/>
            <person name="Oshima K."/>
            <person name="Suda W."/>
            <person name="Iino T."/>
            <person name="Yuki M."/>
            <person name="Inoue J."/>
            <person name="Kitamura K."/>
            <person name="Iida T."/>
            <person name="Darby A."/>
            <person name="Hattori M."/>
            <person name="Ohkuma M."/>
        </authorList>
    </citation>
    <scope>NUCLEOTIDE SEQUENCE [LARGE SCALE GENOMIC DNA]</scope>
    <source>
        <strain evidence="2 3">JCM 21142</strain>
    </source>
</reference>
<keyword evidence="1" id="KW-0472">Membrane</keyword>
<keyword evidence="1" id="KW-1133">Transmembrane helix</keyword>
<dbReference type="EMBL" id="BAMD01000075">
    <property type="protein sequence ID" value="GAF05231.1"/>
    <property type="molecule type" value="Genomic_DNA"/>
</dbReference>
<comment type="caution">
    <text evidence="2">The sequence shown here is derived from an EMBL/GenBank/DDBJ whole genome shotgun (WGS) entry which is preliminary data.</text>
</comment>
<dbReference type="AlphaFoldDB" id="W7YL30"/>
<keyword evidence="1" id="KW-0812">Transmembrane</keyword>
<accession>W7YL30</accession>